<reference evidence="1" key="2">
    <citation type="journal article" date="2022" name="New Phytol.">
        <title>Evolutionary transition to the ectomycorrhizal habit in the genomes of a hyperdiverse lineage of mushroom-forming fungi.</title>
        <authorList>
            <person name="Looney B."/>
            <person name="Miyauchi S."/>
            <person name="Morin E."/>
            <person name="Drula E."/>
            <person name="Courty P.E."/>
            <person name="Kohler A."/>
            <person name="Kuo A."/>
            <person name="LaButti K."/>
            <person name="Pangilinan J."/>
            <person name="Lipzen A."/>
            <person name="Riley R."/>
            <person name="Andreopoulos W."/>
            <person name="He G."/>
            <person name="Johnson J."/>
            <person name="Nolan M."/>
            <person name="Tritt A."/>
            <person name="Barry K.W."/>
            <person name="Grigoriev I.V."/>
            <person name="Nagy L.G."/>
            <person name="Hibbett D."/>
            <person name="Henrissat B."/>
            <person name="Matheny P.B."/>
            <person name="Labbe J."/>
            <person name="Martin F.M."/>
        </authorList>
    </citation>
    <scope>NUCLEOTIDE SEQUENCE</scope>
    <source>
        <strain evidence="1">EC-137</strain>
    </source>
</reference>
<sequence length="341" mass="38764">MPEEIITVFVSLPKTVEGPLDLGEDNWAWKPWLVFPVATLNEPWFTKVLLKPFEWIRFATGVTLRAHGGLSYHPSPPAQFDYDQPLPSRSLELYYWLDDDEKLRILPVEPDLIDDRTSIHQLSTTPSESSSHAEFRWESVLLTVMEHSSRDDQIIEDINDVRNGIYLKADFRVAFGRLFAFLVTPNFAMNTSDIDVNATEDKPRCTLHMIDGPEVFGTFESGLPVLIAGSNWPPSSLFDTVYATLVLAKFGVTETVQLAANAWKEVPSASALTSFEQEKKVSEQREEYKQPCEKAARAEADVKVRNWLERCDGPFQGPSMKTSDKLSRTYLEWHSFRLCGI</sequence>
<protein>
    <submittedName>
        <fullName evidence="1">Uncharacterized protein</fullName>
    </submittedName>
</protein>
<comment type="caution">
    <text evidence="1">The sequence shown here is derived from an EMBL/GenBank/DDBJ whole genome shotgun (WGS) entry which is preliminary data.</text>
</comment>
<keyword evidence="2" id="KW-1185">Reference proteome</keyword>
<proteinExistence type="predicted"/>
<dbReference type="Proteomes" id="UP000814128">
    <property type="component" value="Unassembled WGS sequence"/>
</dbReference>
<evidence type="ECO:0000313" key="2">
    <source>
        <dbReference type="Proteomes" id="UP000814128"/>
    </source>
</evidence>
<evidence type="ECO:0000313" key="1">
    <source>
        <dbReference type="EMBL" id="KAI0027032.1"/>
    </source>
</evidence>
<name>A0ACB8Q5X0_9AGAM</name>
<organism evidence="1 2">
    <name type="scientific">Vararia minispora EC-137</name>
    <dbReference type="NCBI Taxonomy" id="1314806"/>
    <lineage>
        <taxon>Eukaryota</taxon>
        <taxon>Fungi</taxon>
        <taxon>Dikarya</taxon>
        <taxon>Basidiomycota</taxon>
        <taxon>Agaricomycotina</taxon>
        <taxon>Agaricomycetes</taxon>
        <taxon>Russulales</taxon>
        <taxon>Lachnocladiaceae</taxon>
        <taxon>Vararia</taxon>
    </lineage>
</organism>
<gene>
    <name evidence="1" type="ORF">K488DRAFT_91444</name>
</gene>
<accession>A0ACB8Q5X0</accession>
<dbReference type="EMBL" id="MU274037">
    <property type="protein sequence ID" value="KAI0027032.1"/>
    <property type="molecule type" value="Genomic_DNA"/>
</dbReference>
<reference evidence="1" key="1">
    <citation type="submission" date="2021-02" db="EMBL/GenBank/DDBJ databases">
        <authorList>
            <consortium name="DOE Joint Genome Institute"/>
            <person name="Ahrendt S."/>
            <person name="Looney B.P."/>
            <person name="Miyauchi S."/>
            <person name="Morin E."/>
            <person name="Drula E."/>
            <person name="Courty P.E."/>
            <person name="Chicoki N."/>
            <person name="Fauchery L."/>
            <person name="Kohler A."/>
            <person name="Kuo A."/>
            <person name="Labutti K."/>
            <person name="Pangilinan J."/>
            <person name="Lipzen A."/>
            <person name="Riley R."/>
            <person name="Andreopoulos W."/>
            <person name="He G."/>
            <person name="Johnson J."/>
            <person name="Barry K.W."/>
            <person name="Grigoriev I.V."/>
            <person name="Nagy L."/>
            <person name="Hibbett D."/>
            <person name="Henrissat B."/>
            <person name="Matheny P.B."/>
            <person name="Labbe J."/>
            <person name="Martin F."/>
        </authorList>
    </citation>
    <scope>NUCLEOTIDE SEQUENCE</scope>
    <source>
        <strain evidence="1">EC-137</strain>
    </source>
</reference>